<reference evidence="6" key="1">
    <citation type="submission" date="2021-01" db="EMBL/GenBank/DDBJ databases">
        <title>Deciphering the adaptive evolutionary patterns associated with biogeogrpahic diversity in the finger millet blast pathogen Magnaporthe oryzae in Eastern Africa.</title>
        <authorList>
            <person name="Onyema G."/>
            <person name="Shittu T.A."/>
            <person name="Dodsworth S."/>
            <person name="Devilliers S."/>
            <person name="Muthumeenakshi S."/>
            <person name="Sreenivasaprasad S."/>
        </authorList>
    </citation>
    <scope>NUCLEOTIDE SEQUENCE</scope>
    <source>
        <strain evidence="6">D15/s37</strain>
    </source>
</reference>
<evidence type="ECO:0000256" key="2">
    <source>
        <dbReference type="ARBA" id="ARBA00022676"/>
    </source>
</evidence>
<comment type="similarity">
    <text evidence="1">Belongs to the glycosyltransferase 25 family.</text>
</comment>
<gene>
    <name evidence="6" type="ORF">MCOR33_000037</name>
</gene>
<protein>
    <recommendedName>
        <fullName evidence="5">Glycosyl transferase family 25 domain-containing protein</fullName>
    </recommendedName>
</protein>
<keyword evidence="2" id="KW-0328">Glycosyltransferase</keyword>
<evidence type="ECO:0000259" key="5">
    <source>
        <dbReference type="Pfam" id="PF01755"/>
    </source>
</evidence>
<evidence type="ECO:0000313" key="7">
    <source>
        <dbReference type="Proteomes" id="UP001059893"/>
    </source>
</evidence>
<name>A0ABQ8P245_PYRGI</name>
<feature type="domain" description="Glycosyl transferase family 25" evidence="5">
    <location>
        <begin position="49"/>
        <end position="148"/>
    </location>
</feature>
<keyword evidence="3" id="KW-0808">Transferase</keyword>
<proteinExistence type="inferred from homology"/>
<dbReference type="EMBL" id="JABSND010000001">
    <property type="protein sequence ID" value="KAI6304914.1"/>
    <property type="molecule type" value="Genomic_DNA"/>
</dbReference>
<accession>A0ABQ8P245</accession>
<organism evidence="6 7">
    <name type="scientific">Pyricularia grisea</name>
    <name type="common">Crabgrass-specific blast fungus</name>
    <name type="synonym">Magnaporthe grisea</name>
    <dbReference type="NCBI Taxonomy" id="148305"/>
    <lineage>
        <taxon>Eukaryota</taxon>
        <taxon>Fungi</taxon>
        <taxon>Dikarya</taxon>
        <taxon>Ascomycota</taxon>
        <taxon>Pezizomycotina</taxon>
        <taxon>Sordariomycetes</taxon>
        <taxon>Sordariomycetidae</taxon>
        <taxon>Magnaporthales</taxon>
        <taxon>Pyriculariaceae</taxon>
        <taxon>Pyricularia</taxon>
    </lineage>
</organism>
<evidence type="ECO:0000256" key="3">
    <source>
        <dbReference type="ARBA" id="ARBA00022679"/>
    </source>
</evidence>
<keyword evidence="4" id="KW-0472">Membrane</keyword>
<dbReference type="PANTHER" id="PTHR10730">
    <property type="entry name" value="PROCOLLAGEN-LYSINE,2-OXOGLUTARATE 5-DIOXYGENASE/GLYCOSYLTRANSFERASE 25 FAMILY MEMBER"/>
    <property type="match status" value="1"/>
</dbReference>
<dbReference type="InterPro" id="IPR002654">
    <property type="entry name" value="Glyco_trans_25"/>
</dbReference>
<keyword evidence="4" id="KW-0812">Transmembrane</keyword>
<sequence length="393" mass="43046">MLKTRRVFAILAVLSLYLILQIWHKVRYDEQLRFTHLEHSIGNSTLGFQKILVINLPSRTDRRDAISLAAALTNLTVEYVPGIDGSEVQERVLPADSRNKSIKKGNVGSWRAHINALRTIVEQDLTTVLILEDDVDWDVRLKSQLQLFGAASRAYLQPLKTNPSQTLSQAALTVHLSSAPETLPPSTSPYGDDWDVLWLGHCGANLPPPPPPHTQQQHQHGVDTTNRSHHLQILLAADTTVPAPQHLKAHPFASEPDALATLHPPHTRVVHAATANVCSNGYAVSRRGARRLLHALGIESFTAGFDLMLRDWCNYDAAVGHRGPASGRVCLTVQPPLFSHFAAKGGSDIQGLGGGYASRKRGSAYVRLSVRRNLGGLSEGKVVEELIDQWPSG</sequence>
<feature type="transmembrane region" description="Helical" evidence="4">
    <location>
        <begin position="7"/>
        <end position="24"/>
    </location>
</feature>
<evidence type="ECO:0000313" key="6">
    <source>
        <dbReference type="EMBL" id="KAI6304914.1"/>
    </source>
</evidence>
<dbReference type="Pfam" id="PF01755">
    <property type="entry name" value="Glyco_transf_25"/>
    <property type="match status" value="1"/>
</dbReference>
<keyword evidence="4" id="KW-1133">Transmembrane helix</keyword>
<evidence type="ECO:0000256" key="1">
    <source>
        <dbReference type="ARBA" id="ARBA00006721"/>
    </source>
</evidence>
<dbReference type="InterPro" id="IPR050757">
    <property type="entry name" value="Collagen_mod_GT25"/>
</dbReference>
<evidence type="ECO:0000256" key="4">
    <source>
        <dbReference type="SAM" id="Phobius"/>
    </source>
</evidence>
<comment type="caution">
    <text evidence="6">The sequence shown here is derived from an EMBL/GenBank/DDBJ whole genome shotgun (WGS) entry which is preliminary data.</text>
</comment>
<dbReference type="Proteomes" id="UP001059893">
    <property type="component" value="Unassembled WGS sequence"/>
</dbReference>
<keyword evidence="7" id="KW-1185">Reference proteome</keyword>
<dbReference type="CDD" id="cd06532">
    <property type="entry name" value="Glyco_transf_25"/>
    <property type="match status" value="1"/>
</dbReference>
<dbReference type="PANTHER" id="PTHR10730:SF53">
    <property type="entry name" value="GLYCOSYLTRANSFERASE 25 FAMILY MEMBER"/>
    <property type="match status" value="1"/>
</dbReference>